<feature type="transmembrane region" description="Helical" evidence="7">
    <location>
        <begin position="146"/>
        <end position="165"/>
    </location>
</feature>
<keyword evidence="10" id="KW-1185">Reference proteome</keyword>
<evidence type="ECO:0000259" key="8">
    <source>
        <dbReference type="Pfam" id="PF03458"/>
    </source>
</evidence>
<feature type="transmembrane region" description="Helical" evidence="7">
    <location>
        <begin position="30"/>
        <end position="48"/>
    </location>
</feature>
<dbReference type="Pfam" id="PF03458">
    <property type="entry name" value="Gly_transporter"/>
    <property type="match status" value="2"/>
</dbReference>
<evidence type="ECO:0000256" key="2">
    <source>
        <dbReference type="ARBA" id="ARBA00008193"/>
    </source>
</evidence>
<evidence type="ECO:0000313" key="9">
    <source>
        <dbReference type="EMBL" id="UYQ93293.1"/>
    </source>
</evidence>
<evidence type="ECO:0000256" key="1">
    <source>
        <dbReference type="ARBA" id="ARBA00004651"/>
    </source>
</evidence>
<reference evidence="9" key="1">
    <citation type="submission" date="2022-10" db="EMBL/GenBank/DDBJ databases">
        <title>Chitinophaga sp. nov., isolated from soil.</title>
        <authorList>
            <person name="Jeon C.O."/>
        </authorList>
    </citation>
    <scope>NUCLEOTIDE SEQUENCE</scope>
    <source>
        <strain evidence="9">R8</strain>
    </source>
</reference>
<evidence type="ECO:0000313" key="10">
    <source>
        <dbReference type="Proteomes" id="UP001162741"/>
    </source>
</evidence>
<dbReference type="EMBL" id="CP107006">
    <property type="protein sequence ID" value="UYQ93293.1"/>
    <property type="molecule type" value="Genomic_DNA"/>
</dbReference>
<evidence type="ECO:0000256" key="6">
    <source>
        <dbReference type="ARBA" id="ARBA00023136"/>
    </source>
</evidence>
<accession>A0ABY6J0U9</accession>
<feature type="domain" description="Glycine transporter" evidence="8">
    <location>
        <begin position="4"/>
        <end position="81"/>
    </location>
</feature>
<proteinExistence type="inferred from homology"/>
<keyword evidence="6 7" id="KW-0472">Membrane</keyword>
<name>A0ABY6J0U9_9BACT</name>
<organism evidence="9 10">
    <name type="scientific">Chitinophaga horti</name>
    <dbReference type="NCBI Taxonomy" id="2920382"/>
    <lineage>
        <taxon>Bacteria</taxon>
        <taxon>Pseudomonadati</taxon>
        <taxon>Bacteroidota</taxon>
        <taxon>Chitinophagia</taxon>
        <taxon>Chitinophagales</taxon>
        <taxon>Chitinophagaceae</taxon>
        <taxon>Chitinophaga</taxon>
    </lineage>
</organism>
<comment type="similarity">
    <text evidence="2">Belongs to the UPF0126 family.</text>
</comment>
<feature type="transmembrane region" description="Helical" evidence="7">
    <location>
        <begin position="60"/>
        <end position="79"/>
    </location>
</feature>
<dbReference type="PANTHER" id="PTHR30506:SF3">
    <property type="entry name" value="UPF0126 INNER MEMBRANE PROTEIN YADS-RELATED"/>
    <property type="match status" value="1"/>
</dbReference>
<keyword evidence="4 7" id="KW-0812">Transmembrane</keyword>
<evidence type="ECO:0000256" key="7">
    <source>
        <dbReference type="SAM" id="Phobius"/>
    </source>
</evidence>
<feature type="transmembrane region" description="Helical" evidence="7">
    <location>
        <begin position="113"/>
        <end position="134"/>
    </location>
</feature>
<evidence type="ECO:0000256" key="5">
    <source>
        <dbReference type="ARBA" id="ARBA00022989"/>
    </source>
</evidence>
<keyword evidence="3" id="KW-1003">Cell membrane</keyword>
<dbReference type="Proteomes" id="UP001162741">
    <property type="component" value="Chromosome"/>
</dbReference>
<dbReference type="RefSeq" id="WP_264281397.1">
    <property type="nucleotide sequence ID" value="NZ_CP107006.1"/>
</dbReference>
<sequence>MMTYWIDITGTFMFAMSGALAAWDKKMYHDLFGVFFTGFITAIGGGTLRDVTLGVHPIAWVKDAYYILAISAAVLLTILFRKQLQQFRRSLFLFDTIGIGFYTILGVEKSLRFGVNPLAAVILGMMSAIFGGVIRDMMVNEIPLIFSRQIYATACLAGGILFVVLRHLGIAENVNEIVSIIAVISIRLASLKNGWSLPLLRRNN</sequence>
<gene>
    <name evidence="9" type="ORF">MKQ68_24730</name>
</gene>
<keyword evidence="5 7" id="KW-1133">Transmembrane helix</keyword>
<protein>
    <submittedName>
        <fullName evidence="9">Trimeric intracellular cation channel family protein</fullName>
    </submittedName>
</protein>
<dbReference type="InterPro" id="IPR005115">
    <property type="entry name" value="Gly_transporter"/>
</dbReference>
<evidence type="ECO:0000256" key="4">
    <source>
        <dbReference type="ARBA" id="ARBA00022692"/>
    </source>
</evidence>
<feature type="domain" description="Glycine transporter" evidence="8">
    <location>
        <begin position="93"/>
        <end position="166"/>
    </location>
</feature>
<evidence type="ECO:0000256" key="3">
    <source>
        <dbReference type="ARBA" id="ARBA00022475"/>
    </source>
</evidence>
<feature type="transmembrane region" description="Helical" evidence="7">
    <location>
        <begin position="6"/>
        <end position="23"/>
    </location>
</feature>
<dbReference type="PANTHER" id="PTHR30506">
    <property type="entry name" value="INNER MEMBRANE PROTEIN"/>
    <property type="match status" value="1"/>
</dbReference>
<comment type="subcellular location">
    <subcellularLocation>
        <location evidence="1">Cell membrane</location>
        <topology evidence="1">Multi-pass membrane protein</topology>
    </subcellularLocation>
</comment>